<name>A0AAE6ISE8_9ABAC</name>
<organism evidence="1 2">
    <name type="scientific">Rachiplusia nu nucleopolyhedrovirus</name>
    <dbReference type="NCBI Taxonomy" id="2605775"/>
    <lineage>
        <taxon>Viruses</taxon>
        <taxon>Viruses incertae sedis</taxon>
        <taxon>Naldaviricetes</taxon>
        <taxon>Lefavirales</taxon>
        <taxon>Baculoviridae</taxon>
        <taxon>Alphabaculovirus</taxon>
        <taxon>Alphabaculovirus ranus</taxon>
    </lineage>
</organism>
<protein>
    <submittedName>
        <fullName evidence="1">Uncharacterized protein</fullName>
    </submittedName>
</protein>
<dbReference type="GeneID" id="80538126"/>
<dbReference type="Proteomes" id="UP000830719">
    <property type="component" value="Segment"/>
</dbReference>
<evidence type="ECO:0000313" key="1">
    <source>
        <dbReference type="EMBL" id="QEI03695.1"/>
    </source>
</evidence>
<keyword evidence="2" id="KW-1185">Reference proteome</keyword>
<reference evidence="1" key="1">
    <citation type="submission" date="2019-01" db="EMBL/GenBank/DDBJ databases">
        <authorList>
            <person name="Trentin L.B."/>
            <person name="Santos E.R."/>
            <person name="Silva L.A."/>
            <person name="Sosa-Gomez D.R."/>
            <person name="Ribeiro B.M."/>
            <person name="Ardisson-Araujo D.M.P."/>
        </authorList>
    </citation>
    <scope>NUCLEOTIDE SEQUENCE</scope>
    <source>
        <strain evidence="1">VPN54</strain>
    </source>
</reference>
<sequence>MTNDHDVIQKTLINTIGKLFNSIFFPFFYSLTADTMVCVESFCEYNLINLAR</sequence>
<evidence type="ECO:0000313" key="2">
    <source>
        <dbReference type="Proteomes" id="UP000830719"/>
    </source>
</evidence>
<accession>A0AAE6ISE8</accession>
<dbReference type="EMBL" id="MK419956">
    <property type="protein sequence ID" value="QEI03695.1"/>
    <property type="molecule type" value="Genomic_DNA"/>
</dbReference>
<proteinExistence type="predicted"/>
<dbReference type="RefSeq" id="YP_010799695.1">
    <property type="nucleotide sequence ID" value="NC_076682.1"/>
</dbReference>
<dbReference type="KEGG" id="vg:80538126"/>